<dbReference type="Gene3D" id="1.25.40.20">
    <property type="entry name" value="Ankyrin repeat-containing domain"/>
    <property type="match status" value="3"/>
</dbReference>
<evidence type="ECO:0000256" key="12">
    <source>
        <dbReference type="ARBA" id="ARBA00022976"/>
    </source>
</evidence>
<dbReference type="SMART" id="SM00291">
    <property type="entry name" value="ZnF_ZZ"/>
    <property type="match status" value="2"/>
</dbReference>
<feature type="repeat" description="ANK" evidence="14">
    <location>
        <begin position="1078"/>
        <end position="1110"/>
    </location>
</feature>
<dbReference type="InterPro" id="IPR036770">
    <property type="entry name" value="Ankyrin_rpt-contain_sf"/>
</dbReference>
<dbReference type="AlphaFoldDB" id="A0ABD3VMX0"/>
<keyword evidence="21" id="KW-1185">Reference proteome</keyword>
<proteinExistence type="predicted"/>
<dbReference type="SUPFAM" id="SSF159034">
    <property type="entry name" value="Mib/herc2 domain-like"/>
    <property type="match status" value="3"/>
</dbReference>
<evidence type="ECO:0000259" key="19">
    <source>
        <dbReference type="PROSITE" id="PS51416"/>
    </source>
</evidence>
<feature type="domain" description="ZZ-type" evidence="18">
    <location>
        <begin position="71"/>
        <end position="129"/>
    </location>
</feature>
<reference evidence="20 21" key="1">
    <citation type="submission" date="2024-11" db="EMBL/GenBank/DDBJ databases">
        <title>Chromosome-level genome assembly of the freshwater bivalve Anodonta woodiana.</title>
        <authorList>
            <person name="Chen X."/>
        </authorList>
    </citation>
    <scope>NUCLEOTIDE SEQUENCE [LARGE SCALE GENOMIC DNA]</scope>
    <source>
        <strain evidence="20">MN2024</strain>
        <tissue evidence="20">Gills</tissue>
    </source>
</reference>
<evidence type="ECO:0000259" key="18">
    <source>
        <dbReference type="PROSITE" id="PS50135"/>
    </source>
</evidence>
<feature type="domain" description="MIB/HERC2" evidence="19">
    <location>
        <begin position="402"/>
        <end position="482"/>
    </location>
</feature>
<dbReference type="FunFam" id="2.30.30.40:FF:000078">
    <property type="entry name" value="Putative e3 ubiquitin-protein ligase mib2"/>
    <property type="match status" value="1"/>
</dbReference>
<dbReference type="Pfam" id="PF12796">
    <property type="entry name" value="Ank_2"/>
    <property type="match status" value="2"/>
</dbReference>
<comment type="catalytic activity">
    <reaction evidence="1">
        <text>S-ubiquitinyl-[E2 ubiquitin-conjugating enzyme]-L-cysteine + [acceptor protein]-L-lysine = [E2 ubiquitin-conjugating enzyme]-L-cysteine + N(6)-ubiquitinyl-[acceptor protein]-L-lysine.</text>
        <dbReference type="EC" id="2.3.2.27"/>
    </reaction>
</comment>
<dbReference type="PANTHER" id="PTHR24202">
    <property type="entry name" value="E3 UBIQUITIN-PROTEIN LIGASE MIB2"/>
    <property type="match status" value="1"/>
</dbReference>
<dbReference type="PROSITE" id="PS51416">
    <property type="entry name" value="MIB_HERC2"/>
    <property type="match status" value="3"/>
</dbReference>
<dbReference type="GO" id="GO:0005737">
    <property type="term" value="C:cytoplasm"/>
    <property type="evidence" value="ECO:0007669"/>
    <property type="project" value="UniProtKB-SubCell"/>
</dbReference>
<feature type="domain" description="ZZ-type" evidence="18">
    <location>
        <begin position="487"/>
        <end position="539"/>
    </location>
</feature>
<evidence type="ECO:0000256" key="16">
    <source>
        <dbReference type="SAM" id="MobiDB-lite"/>
    </source>
</evidence>
<evidence type="ECO:0000256" key="13">
    <source>
        <dbReference type="ARBA" id="ARBA00023043"/>
    </source>
</evidence>
<feature type="domain" description="MIB/HERC2" evidence="19">
    <location>
        <begin position="550"/>
        <end position="628"/>
    </location>
</feature>
<evidence type="ECO:0000256" key="7">
    <source>
        <dbReference type="ARBA" id="ARBA00022723"/>
    </source>
</evidence>
<feature type="domain" description="MIB/HERC2" evidence="19">
    <location>
        <begin position="1"/>
        <end position="65"/>
    </location>
</feature>
<comment type="pathway">
    <text evidence="3">Protein modification; protein ubiquitination.</text>
</comment>
<keyword evidence="6" id="KW-0808">Transferase</keyword>
<sequence length="1255" mass="139553">MKPGVRVVRGPHWSKGDLDGGVGYLGTVVRILQNNKVLVRWDIGTETVCRAGTNGAFDLRIYDSAPIGINHGHVTCNVCVVHHVGNIQGMRWKCLKCSDYDQCIKCYYLDMPKKCNLSHPYVLFTTPRSTVIPVLPRRKSKKTKVYGIFPGADVIKAIVAPNEEPKVGKVVKLLDLEPDGYRGAVTVRWSGNKEADDELPVYRVGAEGKTELKLVTPVSPGHIYLDHHPPLDLRMPMDVIFNPGDEVFVNLNFEAFKALNMDYRCWSPFLEDLFANTGNVLDTEERFIIVQTKKFPRIQVYMNTVTKLYPIKAGDIVRIQTDIEKVKKGQLRHGGWQDTIMSLLGIEGQVERVDDSGDIHVLIRDQSFIFNPICLEKINHPDGGMLEVLEKKVFVSESTNSRARIRCRAVDIGVRVVRGPDWKFGDQDGGEGHLGSVIDICTDEDNEYYPAQTAVVIWDNGEKNVYRAGLDKQYDLCLYDNAGIGVRHDVTCAGCGLHTVPGLLWRCNVCTGVALCSTCYFENKHDISHKFKRFDCADHEGEDVPPRITSRKVPAYGLFEKAKVVRGPDWRWINQDGGPNKTGEVIAVVNYSPDTNHDAVEIVWENGYANVYRLGYKGYLDVKCVKPATGKLYYKDHLPILKINIATEPASASAAPPASSAPPVSKQQESPGGAAGSVERFKAGDHVRIEIEPDILRMMEESRGAWNEGMLECLGQAGMVLIVKGSDVTVDFGSAGKWTFHEQCLNEVKEFAPGQVVQVLDNINSVKKMQEERVGWNEKMTKVIGKKGQVESIDEDGDVQVSFGEYTWTFNSDCLVASQGMIDVINYEEDEVPSFPIPGSEEITVNTLFASIMIGDFKGVKNIFQKEPHMMLLKEEEDKTPLHMASNCGYVEIVDFLCQHGVPLDDVDSDGNTPLLVASDKGHVDVMKLLLEKGANKNAKNKNEEGAIFLMVKQKNKEGLELLQKYDCDINSKDNLSQSPLYEAITSNDEELLGIILGWPRLDIRSKDKMGFSPLCYACKKGNIYAVKRLLDMGADINDQRENTGHTCLHLAVYNNRRDIVDYLLKMPNIQKDCRTKEGQTALHIATKEGLFEIIKLLVESGLDINGVDNNGNTSLHFTVTREVNDEDVTPAETIVRYLVQNGADVNIRNQDEQTAFDLAPDQLKVLLRPRLNTELNAHGPGSLPTSHYNQTAEDVGPVSLPANLAPPMCGDCEEEIAVFLLLPCGHGICKDCKGVKPKKKCPSCKKLVTAEKAI</sequence>
<dbReference type="Pfam" id="PF06701">
    <property type="entry name" value="MIB_HERC2"/>
    <property type="match status" value="3"/>
</dbReference>
<dbReference type="SUPFAM" id="SSF48403">
    <property type="entry name" value="Ankyrin repeat"/>
    <property type="match status" value="1"/>
</dbReference>
<evidence type="ECO:0000256" key="15">
    <source>
        <dbReference type="PROSITE-ProRule" id="PRU00228"/>
    </source>
</evidence>
<keyword evidence="5" id="KW-0963">Cytoplasm</keyword>
<keyword evidence="11" id="KW-0862">Zinc</keyword>
<dbReference type="SMART" id="SM00248">
    <property type="entry name" value="ANK"/>
    <property type="match status" value="7"/>
</dbReference>
<feature type="repeat" description="ANK" evidence="14">
    <location>
        <begin position="1010"/>
        <end position="1042"/>
    </location>
</feature>
<evidence type="ECO:0000256" key="6">
    <source>
        <dbReference type="ARBA" id="ARBA00022679"/>
    </source>
</evidence>
<organism evidence="20 21">
    <name type="scientific">Sinanodonta woodiana</name>
    <name type="common">Chinese pond mussel</name>
    <name type="synonym">Anodonta woodiana</name>
    <dbReference type="NCBI Taxonomy" id="1069815"/>
    <lineage>
        <taxon>Eukaryota</taxon>
        <taxon>Metazoa</taxon>
        <taxon>Spiralia</taxon>
        <taxon>Lophotrochozoa</taxon>
        <taxon>Mollusca</taxon>
        <taxon>Bivalvia</taxon>
        <taxon>Autobranchia</taxon>
        <taxon>Heteroconchia</taxon>
        <taxon>Palaeoheterodonta</taxon>
        <taxon>Unionida</taxon>
        <taxon>Unionoidea</taxon>
        <taxon>Unionidae</taxon>
        <taxon>Unioninae</taxon>
        <taxon>Sinanodonta</taxon>
    </lineage>
</organism>
<dbReference type="PRINTS" id="PR01415">
    <property type="entry name" value="ANKYRIN"/>
</dbReference>
<keyword evidence="12" id="KW-0914">Notch signaling pathway</keyword>
<name>A0ABD3VMX0_SINWO</name>
<feature type="repeat" description="ANK" evidence="14">
    <location>
        <begin position="910"/>
        <end position="942"/>
    </location>
</feature>
<dbReference type="PROSITE" id="PS50089">
    <property type="entry name" value="ZF_RING_2"/>
    <property type="match status" value="1"/>
</dbReference>
<dbReference type="Gene3D" id="3.30.60.90">
    <property type="match status" value="2"/>
</dbReference>
<dbReference type="GO" id="GO:0007219">
    <property type="term" value="P:Notch signaling pathway"/>
    <property type="evidence" value="ECO:0007669"/>
    <property type="project" value="UniProtKB-KW"/>
</dbReference>
<comment type="caution">
    <text evidence="20">The sequence shown here is derived from an EMBL/GenBank/DDBJ whole genome shotgun (WGS) entry which is preliminary data.</text>
</comment>
<dbReference type="InterPro" id="IPR037252">
    <property type="entry name" value="Mib_Herc2_sf"/>
</dbReference>
<dbReference type="PROSITE" id="PS50297">
    <property type="entry name" value="ANK_REP_REGION"/>
    <property type="match status" value="6"/>
</dbReference>
<keyword evidence="10" id="KW-0833">Ubl conjugation pathway</keyword>
<dbReference type="InterPro" id="IPR002110">
    <property type="entry name" value="Ankyrin_rpt"/>
</dbReference>
<dbReference type="Gene3D" id="3.30.40.10">
    <property type="entry name" value="Zinc/RING finger domain, C3HC4 (zinc finger)"/>
    <property type="match status" value="1"/>
</dbReference>
<dbReference type="Gene3D" id="2.30.30.40">
    <property type="entry name" value="SH3 Domains"/>
    <property type="match status" value="3"/>
</dbReference>
<feature type="region of interest" description="Disordered" evidence="16">
    <location>
        <begin position="652"/>
        <end position="677"/>
    </location>
</feature>
<feature type="repeat" description="ANK" evidence="14">
    <location>
        <begin position="1044"/>
        <end position="1066"/>
    </location>
</feature>
<dbReference type="InterPro" id="IPR001841">
    <property type="entry name" value="Znf_RING"/>
</dbReference>
<evidence type="ECO:0000256" key="3">
    <source>
        <dbReference type="ARBA" id="ARBA00004906"/>
    </source>
</evidence>
<dbReference type="InterPro" id="IPR043145">
    <property type="entry name" value="Znf_ZZ_sf"/>
</dbReference>
<evidence type="ECO:0000256" key="2">
    <source>
        <dbReference type="ARBA" id="ARBA00004496"/>
    </source>
</evidence>
<dbReference type="Proteomes" id="UP001634394">
    <property type="component" value="Unassembled WGS sequence"/>
</dbReference>
<feature type="repeat" description="ANK" evidence="14">
    <location>
        <begin position="877"/>
        <end position="909"/>
    </location>
</feature>
<evidence type="ECO:0000256" key="14">
    <source>
        <dbReference type="PROSITE-ProRule" id="PRU00023"/>
    </source>
</evidence>
<dbReference type="GO" id="GO:0061630">
    <property type="term" value="F:ubiquitin protein ligase activity"/>
    <property type="evidence" value="ECO:0007669"/>
    <property type="project" value="UniProtKB-EC"/>
</dbReference>
<dbReference type="CDD" id="cd02249">
    <property type="entry name" value="ZZ"/>
    <property type="match status" value="1"/>
</dbReference>
<feature type="repeat" description="ANK" evidence="14">
    <location>
        <begin position="1111"/>
        <end position="1151"/>
    </location>
</feature>
<evidence type="ECO:0000313" key="20">
    <source>
        <dbReference type="EMBL" id="KAL3862651.1"/>
    </source>
</evidence>
<dbReference type="PROSITE" id="PS50088">
    <property type="entry name" value="ANK_REPEAT"/>
    <property type="match status" value="6"/>
</dbReference>
<dbReference type="FunFam" id="2.30.30.40:FF:000044">
    <property type="entry name" value="E3 ubiquitin-protein ligase MIB2, putative"/>
    <property type="match status" value="1"/>
</dbReference>
<dbReference type="Pfam" id="PF00023">
    <property type="entry name" value="Ank"/>
    <property type="match status" value="1"/>
</dbReference>
<protein>
    <recommendedName>
        <fullName evidence="4">RING-type E3 ubiquitin transferase</fullName>
        <ecNumber evidence="4">2.3.2.27</ecNumber>
    </recommendedName>
</protein>
<evidence type="ECO:0000256" key="5">
    <source>
        <dbReference type="ARBA" id="ARBA00022490"/>
    </source>
</evidence>
<dbReference type="Pfam" id="PF18346">
    <property type="entry name" value="SH3_15"/>
    <property type="match status" value="3"/>
</dbReference>
<keyword evidence="8" id="KW-0677">Repeat</keyword>
<dbReference type="EC" id="2.3.2.27" evidence="4"/>
<dbReference type="PANTHER" id="PTHR24202:SF4">
    <property type="entry name" value="E3 UBIQUITIN-PROTEIN LIGASE MIB2-RELATED"/>
    <property type="match status" value="1"/>
</dbReference>
<keyword evidence="7" id="KW-0479">Metal-binding</keyword>
<dbReference type="InterPro" id="IPR000433">
    <property type="entry name" value="Znf_ZZ"/>
</dbReference>
<dbReference type="InterPro" id="IPR013083">
    <property type="entry name" value="Znf_RING/FYVE/PHD"/>
</dbReference>
<evidence type="ECO:0000256" key="8">
    <source>
        <dbReference type="ARBA" id="ARBA00022737"/>
    </source>
</evidence>
<dbReference type="EMBL" id="JBJQND010000011">
    <property type="protein sequence ID" value="KAL3862651.1"/>
    <property type="molecule type" value="Genomic_DNA"/>
</dbReference>
<keyword evidence="13 14" id="KW-0040">ANK repeat</keyword>
<comment type="subcellular location">
    <subcellularLocation>
        <location evidence="2">Cytoplasm</location>
    </subcellularLocation>
</comment>
<dbReference type="InterPro" id="IPR040847">
    <property type="entry name" value="SH3_15"/>
</dbReference>
<keyword evidence="9 15" id="KW-0863">Zinc-finger</keyword>
<dbReference type="GO" id="GO:0008270">
    <property type="term" value="F:zinc ion binding"/>
    <property type="evidence" value="ECO:0007669"/>
    <property type="project" value="UniProtKB-KW"/>
</dbReference>
<accession>A0ABD3VMX0</accession>
<feature type="compositionally biased region" description="Low complexity" evidence="16">
    <location>
        <begin position="652"/>
        <end position="663"/>
    </location>
</feature>
<evidence type="ECO:0000256" key="9">
    <source>
        <dbReference type="ARBA" id="ARBA00022771"/>
    </source>
</evidence>
<evidence type="ECO:0000256" key="1">
    <source>
        <dbReference type="ARBA" id="ARBA00000900"/>
    </source>
</evidence>
<evidence type="ECO:0000256" key="4">
    <source>
        <dbReference type="ARBA" id="ARBA00012483"/>
    </source>
</evidence>
<dbReference type="InterPro" id="IPR010606">
    <property type="entry name" value="Mib_Herc2"/>
</dbReference>
<gene>
    <name evidence="20" type="ORF">ACJMK2_008605</name>
</gene>
<evidence type="ECO:0000256" key="11">
    <source>
        <dbReference type="ARBA" id="ARBA00022833"/>
    </source>
</evidence>
<evidence type="ECO:0000259" key="17">
    <source>
        <dbReference type="PROSITE" id="PS50089"/>
    </source>
</evidence>
<evidence type="ECO:0000313" key="21">
    <source>
        <dbReference type="Proteomes" id="UP001634394"/>
    </source>
</evidence>
<dbReference type="PROSITE" id="PS50135">
    <property type="entry name" value="ZF_ZZ_2"/>
    <property type="match status" value="2"/>
</dbReference>
<dbReference type="Pfam" id="PF00569">
    <property type="entry name" value="ZZ"/>
    <property type="match status" value="1"/>
</dbReference>
<feature type="domain" description="RING-type" evidence="17">
    <location>
        <begin position="1210"/>
        <end position="1246"/>
    </location>
</feature>
<dbReference type="SUPFAM" id="SSF57850">
    <property type="entry name" value="RING/U-box"/>
    <property type="match status" value="3"/>
</dbReference>
<evidence type="ECO:0000256" key="10">
    <source>
        <dbReference type="ARBA" id="ARBA00022786"/>
    </source>
</evidence>